<name>A0AA35UVN5_9PROT</name>
<evidence type="ECO:0000313" key="4">
    <source>
        <dbReference type="EMBL" id="CAI9120316.1"/>
    </source>
</evidence>
<evidence type="ECO:0000256" key="1">
    <source>
        <dbReference type="SAM" id="MobiDB-lite"/>
    </source>
</evidence>
<evidence type="ECO:0000313" key="5">
    <source>
        <dbReference type="Proteomes" id="UP001176960"/>
    </source>
</evidence>
<evidence type="ECO:0000256" key="2">
    <source>
        <dbReference type="SAM" id="Phobius"/>
    </source>
</evidence>
<dbReference type="AlphaFoldDB" id="A0AA35UVN5"/>
<dbReference type="Gene3D" id="3.30.70.1070">
    <property type="entry name" value="Sporulation related repeat"/>
    <property type="match status" value="1"/>
</dbReference>
<keyword evidence="2" id="KW-0812">Transmembrane</keyword>
<proteinExistence type="predicted"/>
<feature type="compositionally biased region" description="Low complexity" evidence="1">
    <location>
        <begin position="97"/>
        <end position="106"/>
    </location>
</feature>
<keyword evidence="2" id="KW-0472">Membrane</keyword>
<feature type="compositionally biased region" description="Low complexity" evidence="1">
    <location>
        <begin position="185"/>
        <end position="210"/>
    </location>
</feature>
<dbReference type="RefSeq" id="WP_289842557.1">
    <property type="nucleotide sequence ID" value="NZ_CATKSH010000005.1"/>
</dbReference>
<dbReference type="PROSITE" id="PS51724">
    <property type="entry name" value="SPOR"/>
    <property type="match status" value="1"/>
</dbReference>
<dbReference type="Pfam" id="PF05036">
    <property type="entry name" value="SPOR"/>
    <property type="match status" value="1"/>
</dbReference>
<feature type="compositionally biased region" description="Basic and acidic residues" evidence="1">
    <location>
        <begin position="1"/>
        <end position="29"/>
    </location>
</feature>
<dbReference type="Proteomes" id="UP001176960">
    <property type="component" value="Unassembled WGS sequence"/>
</dbReference>
<gene>
    <name evidence="4" type="ORF">LMG32879_001148</name>
</gene>
<dbReference type="EMBL" id="CATKSH010000005">
    <property type="protein sequence ID" value="CAI9120316.1"/>
    <property type="molecule type" value="Genomic_DNA"/>
</dbReference>
<feature type="region of interest" description="Disordered" evidence="1">
    <location>
        <begin position="86"/>
        <end position="247"/>
    </location>
</feature>
<organism evidence="4 5">
    <name type="scientific">Brytella acorum</name>
    <dbReference type="NCBI Taxonomy" id="2959299"/>
    <lineage>
        <taxon>Bacteria</taxon>
        <taxon>Pseudomonadati</taxon>
        <taxon>Pseudomonadota</taxon>
        <taxon>Alphaproteobacteria</taxon>
        <taxon>Acetobacterales</taxon>
        <taxon>Acetobacteraceae</taxon>
        <taxon>Brytella</taxon>
    </lineage>
</organism>
<comment type="caution">
    <text evidence="4">The sequence shown here is derived from an EMBL/GenBank/DDBJ whole genome shotgun (WGS) entry which is preliminary data.</text>
</comment>
<feature type="compositionally biased region" description="Polar residues" evidence="1">
    <location>
        <begin position="150"/>
        <end position="167"/>
    </location>
</feature>
<evidence type="ECO:0000259" key="3">
    <source>
        <dbReference type="PROSITE" id="PS51724"/>
    </source>
</evidence>
<feature type="domain" description="SPOR" evidence="3">
    <location>
        <begin position="240"/>
        <end position="324"/>
    </location>
</feature>
<accession>A0AA35UVN5</accession>
<reference evidence="4" key="1">
    <citation type="submission" date="2023-03" db="EMBL/GenBank/DDBJ databases">
        <authorList>
            <person name="Cleenwerck I."/>
        </authorList>
    </citation>
    <scope>NUCLEOTIDE SEQUENCE</scope>
    <source>
        <strain evidence="4">LMG 32879</strain>
    </source>
</reference>
<sequence length="324" mass="33342">MSEDQDWRTDRDAKRPPSTAERARERMSADYDDDDLPRRRGSPGKLAALLGSDEATRKLLFGAIGVGGVLLVGIGGWSLMGHHTSGIPVLGPPPGPVRDVPVDPGGMQISGSDDAVSDTTGQGEAHLAPAPEQPHPDALARQYGQPATPPETQTKTSSPPSAETSGASKADLGDGDTGDDLAPVGSAPAKPAEKPAAVAPAPKAAPASGAAEKKAAEVPPTPRQPAPAASPVAPPAAPSSTTTGGFAVQLGALDSDAEAQRQWEIVRKQAPDLFADRKPVVERADRGGRTYFRLRVAGFDSAQSAKAFCIKAHARSVACTPARF</sequence>
<protein>
    <submittedName>
        <fullName evidence="4">SPOR domain-containing protein</fullName>
    </submittedName>
</protein>
<dbReference type="GO" id="GO:0042834">
    <property type="term" value="F:peptidoglycan binding"/>
    <property type="evidence" value="ECO:0007669"/>
    <property type="project" value="InterPro"/>
</dbReference>
<keyword evidence="5" id="KW-1185">Reference proteome</keyword>
<feature type="region of interest" description="Disordered" evidence="1">
    <location>
        <begin position="1"/>
        <end position="46"/>
    </location>
</feature>
<dbReference type="InterPro" id="IPR036680">
    <property type="entry name" value="SPOR-like_sf"/>
</dbReference>
<feature type="transmembrane region" description="Helical" evidence="2">
    <location>
        <begin position="59"/>
        <end position="80"/>
    </location>
</feature>
<dbReference type="InterPro" id="IPR007730">
    <property type="entry name" value="SPOR-like_dom"/>
</dbReference>
<keyword evidence="2" id="KW-1133">Transmembrane helix</keyword>